<gene>
    <name evidence="1" type="ORF">HY768_11510</name>
</gene>
<dbReference type="InterPro" id="IPR020994">
    <property type="entry name" value="Uncharacterised_Ca-bd_CcbP"/>
</dbReference>
<dbReference type="AlphaFoldDB" id="A0A933IAW7"/>
<name>A0A933IAW7_UNCT6</name>
<dbReference type="Pfam" id="PF11535">
    <property type="entry name" value="Calci_bind_CcbP"/>
    <property type="match status" value="1"/>
</dbReference>
<dbReference type="Proteomes" id="UP000736328">
    <property type="component" value="Unassembled WGS sequence"/>
</dbReference>
<sequence>MEIIVDAYGPEEQAMGWYYYLEDQLQFPFTAICNAKRAISPLHVKHEVDVIGMAPEEECEKEMFVTIRWERDGLAVPLSQLTAISSTDEQTKQAVEDWHYWVQMGYELG</sequence>
<accession>A0A933IAW7</accession>
<reference evidence="1" key="1">
    <citation type="submission" date="2020-07" db="EMBL/GenBank/DDBJ databases">
        <title>Huge and variable diversity of episymbiotic CPR bacteria and DPANN archaea in groundwater ecosystems.</title>
        <authorList>
            <person name="He C.Y."/>
            <person name="Keren R."/>
            <person name="Whittaker M."/>
            <person name="Farag I.F."/>
            <person name="Doudna J."/>
            <person name="Cate J.H.D."/>
            <person name="Banfield J.F."/>
        </authorList>
    </citation>
    <scope>NUCLEOTIDE SEQUENCE</scope>
    <source>
        <strain evidence="1">NC_groundwater_1520_Pr4_B-0.1um_53_5</strain>
    </source>
</reference>
<comment type="caution">
    <text evidence="1">The sequence shown here is derived from an EMBL/GenBank/DDBJ whole genome shotgun (WGS) entry which is preliminary data.</text>
</comment>
<evidence type="ECO:0000313" key="1">
    <source>
        <dbReference type="EMBL" id="MBI4727822.1"/>
    </source>
</evidence>
<protein>
    <submittedName>
        <fullName evidence="1">Calcium-binding protein</fullName>
    </submittedName>
</protein>
<dbReference type="Gene3D" id="6.10.140.400">
    <property type="match status" value="2"/>
</dbReference>
<proteinExistence type="predicted"/>
<organism evidence="1 2">
    <name type="scientific">candidate division TA06 bacterium</name>
    <dbReference type="NCBI Taxonomy" id="2250710"/>
    <lineage>
        <taxon>Bacteria</taxon>
        <taxon>Bacteria division TA06</taxon>
    </lineage>
</organism>
<evidence type="ECO:0000313" key="2">
    <source>
        <dbReference type="Proteomes" id="UP000736328"/>
    </source>
</evidence>
<dbReference type="EMBL" id="JACQXR010000160">
    <property type="protein sequence ID" value="MBI4727822.1"/>
    <property type="molecule type" value="Genomic_DNA"/>
</dbReference>